<reference evidence="1 2" key="1">
    <citation type="submission" date="2017-05" db="EMBL/GenBank/DDBJ databases">
        <title>Vagococcus spp. assemblies.</title>
        <authorList>
            <person name="Gulvik C.A."/>
        </authorList>
    </citation>
    <scope>NUCLEOTIDE SEQUENCE [LARGE SCALE GENOMIC DNA]</scope>
    <source>
        <strain evidence="1 2">CCUG 41755</strain>
    </source>
</reference>
<name>A0A430ACV3_9ENTE</name>
<proteinExistence type="predicted"/>
<keyword evidence="2" id="KW-1185">Reference proteome</keyword>
<evidence type="ECO:0000313" key="2">
    <source>
        <dbReference type="Proteomes" id="UP000287101"/>
    </source>
</evidence>
<dbReference type="EMBL" id="NGJY01000001">
    <property type="protein sequence ID" value="RSU05028.1"/>
    <property type="molecule type" value="Genomic_DNA"/>
</dbReference>
<sequence length="148" mass="16063">MGLLTDLLGATGLNENKKEIYLEDSGQKPEGTAQEAIQKQLETLDRAARGIPLEAGHKAAVDITERMKEAARKGETQVTYEQPNLDDILGSIFGKKVAPKVEQHSGVEDVFGDILGEIGKELSNKGAKTKRNGKVMSIDLSDIMDSLR</sequence>
<dbReference type="AlphaFoldDB" id="A0A430ACV3"/>
<protein>
    <submittedName>
        <fullName evidence="1">Uncharacterized protein</fullName>
    </submittedName>
</protein>
<organism evidence="1 2">
    <name type="scientific">Vagococcus fessus</name>
    <dbReference type="NCBI Taxonomy" id="120370"/>
    <lineage>
        <taxon>Bacteria</taxon>
        <taxon>Bacillati</taxon>
        <taxon>Bacillota</taxon>
        <taxon>Bacilli</taxon>
        <taxon>Lactobacillales</taxon>
        <taxon>Enterococcaceae</taxon>
        <taxon>Vagococcus</taxon>
    </lineage>
</organism>
<evidence type="ECO:0000313" key="1">
    <source>
        <dbReference type="EMBL" id="RSU05028.1"/>
    </source>
</evidence>
<dbReference type="Proteomes" id="UP000287101">
    <property type="component" value="Unassembled WGS sequence"/>
</dbReference>
<gene>
    <name evidence="1" type="ORF">CBF31_03150</name>
</gene>
<accession>A0A430ACV3</accession>
<comment type="caution">
    <text evidence="1">The sequence shown here is derived from an EMBL/GenBank/DDBJ whole genome shotgun (WGS) entry which is preliminary data.</text>
</comment>
<dbReference type="RefSeq" id="WP_126830887.1">
    <property type="nucleotide sequence ID" value="NZ_CBCRYB010000007.1"/>
</dbReference>